<organism evidence="1 2">
    <name type="scientific">Metarhizium guizhouense (strain ARSEF 977)</name>
    <dbReference type="NCBI Taxonomy" id="1276136"/>
    <lineage>
        <taxon>Eukaryota</taxon>
        <taxon>Fungi</taxon>
        <taxon>Dikarya</taxon>
        <taxon>Ascomycota</taxon>
        <taxon>Pezizomycotina</taxon>
        <taxon>Sordariomycetes</taxon>
        <taxon>Hypocreomycetidae</taxon>
        <taxon>Hypocreales</taxon>
        <taxon>Clavicipitaceae</taxon>
        <taxon>Metarhizium</taxon>
    </lineage>
</organism>
<dbReference type="Gene3D" id="3.30.559.10">
    <property type="entry name" value="Chloramphenicol acetyltransferase-like domain"/>
    <property type="match status" value="2"/>
</dbReference>
<name>A0A0B4GDE5_METGA</name>
<gene>
    <name evidence="1" type="ORF">MGU_07917</name>
</gene>
<protein>
    <submittedName>
        <fullName evidence="1">BCL5p</fullName>
    </submittedName>
</protein>
<dbReference type="OrthoDB" id="21502at2759"/>
<accession>A0A0B4GDE5</accession>
<dbReference type="AlphaFoldDB" id="A0A0B4GDE5"/>
<dbReference type="GO" id="GO:0016747">
    <property type="term" value="F:acyltransferase activity, transferring groups other than amino-acyl groups"/>
    <property type="evidence" value="ECO:0007669"/>
    <property type="project" value="TreeGrafter"/>
</dbReference>
<evidence type="ECO:0000313" key="2">
    <source>
        <dbReference type="Proteomes" id="UP000031192"/>
    </source>
</evidence>
<sequence length="497" mass="55120">MADDYIYPTHFMDNSRGLKNLILAWTLRFNDVLDGDQLSAALWRLFEIGDWRKLGGRLRVGKGGKLEMHVPRTFTKERPPVAYTKEIFDVAIGEHSLAKDLPSPTEKPSLQRPASYFRSLSVRPDAPSTIGELVSQDVPQVSLHVVTFTDATLVSISWPHTLMDGMSLQGLLKAWSLVLAGKEDQVPALLGAKDDVLYAAAQDAAPGDEWVLRRTVLTGFKFFLFVVLFLWGVLTERTIESRTICLPKAAMAKLRRQALDEAAVSGSGQEKAPWVSEGDVIMAWAVRMVARAQPSPRPVNALCALDLRPRIPELAESDGVYIQNVLIGSSVQLSKDDARQPLGVIASRCREALVTQATASQLRSFLFALCKILDAGGDPTLLPGVWNGELFTISNWTKADFVKLVDFSPAVVKTGQAEEQRINPPGTMVYHQSFVLGHDATLRNVMAVLGKDHSENYWMMGYFPPRTWAVIEKEIQKMGETRQRSDAESVTGHAYFR</sequence>
<evidence type="ECO:0000313" key="1">
    <source>
        <dbReference type="EMBL" id="KID84950.1"/>
    </source>
</evidence>
<dbReference type="HOGENOM" id="CLU_029797_2_1_1"/>
<dbReference type="Pfam" id="PF02458">
    <property type="entry name" value="Transferase"/>
    <property type="match status" value="1"/>
</dbReference>
<dbReference type="EMBL" id="AZNH01000036">
    <property type="protein sequence ID" value="KID84950.1"/>
    <property type="molecule type" value="Genomic_DNA"/>
</dbReference>
<comment type="caution">
    <text evidence="1">The sequence shown here is derived from an EMBL/GenBank/DDBJ whole genome shotgun (WGS) entry which is preliminary data.</text>
</comment>
<proteinExistence type="predicted"/>
<reference evidence="1 2" key="1">
    <citation type="journal article" date="2014" name="Proc. Natl. Acad. Sci. U.S.A.">
        <title>Trajectory and genomic determinants of fungal-pathogen speciation and host adaptation.</title>
        <authorList>
            <person name="Hu X."/>
            <person name="Xiao G."/>
            <person name="Zheng P."/>
            <person name="Shang Y."/>
            <person name="Su Y."/>
            <person name="Zhang X."/>
            <person name="Liu X."/>
            <person name="Zhan S."/>
            <person name="St Leger R.J."/>
            <person name="Wang C."/>
        </authorList>
    </citation>
    <scope>NUCLEOTIDE SEQUENCE [LARGE SCALE GENOMIC DNA]</scope>
    <source>
        <strain evidence="1 2">ARSEF 977</strain>
    </source>
</reference>
<dbReference type="InterPro" id="IPR023213">
    <property type="entry name" value="CAT-like_dom_sf"/>
</dbReference>
<dbReference type="InterPro" id="IPR050317">
    <property type="entry name" value="Plant_Fungal_Acyltransferase"/>
</dbReference>
<dbReference type="Proteomes" id="UP000031192">
    <property type="component" value="Unassembled WGS sequence"/>
</dbReference>
<dbReference type="PANTHER" id="PTHR31642:SF294">
    <property type="entry name" value="ACETYLTRANSFERASE MATC1"/>
    <property type="match status" value="1"/>
</dbReference>
<keyword evidence="2" id="KW-1185">Reference proteome</keyword>
<dbReference type="PANTHER" id="PTHR31642">
    <property type="entry name" value="TRICHOTHECENE 3-O-ACETYLTRANSFERASE"/>
    <property type="match status" value="1"/>
</dbReference>